<dbReference type="InterPro" id="IPR025949">
    <property type="entry name" value="PapC-like_C"/>
</dbReference>
<dbReference type="AlphaFoldDB" id="A0AAJ4WAS4"/>
<dbReference type="InterPro" id="IPR000015">
    <property type="entry name" value="Fimb_usher"/>
</dbReference>
<feature type="region of interest" description="Disordered" evidence="1">
    <location>
        <begin position="450"/>
        <end position="470"/>
    </location>
</feature>
<dbReference type="GO" id="GO:0009297">
    <property type="term" value="P:pilus assembly"/>
    <property type="evidence" value="ECO:0007669"/>
    <property type="project" value="InterPro"/>
</dbReference>
<gene>
    <name evidence="3" type="ORF">SAMN02745723_10546</name>
</gene>
<proteinExistence type="predicted"/>
<dbReference type="Pfam" id="PF13953">
    <property type="entry name" value="PapC_C"/>
    <property type="match status" value="1"/>
</dbReference>
<evidence type="ECO:0000259" key="2">
    <source>
        <dbReference type="Pfam" id="PF13953"/>
    </source>
</evidence>
<dbReference type="PANTHER" id="PTHR30451">
    <property type="entry name" value="OUTER MEMBRANE USHER PROTEIN"/>
    <property type="match status" value="1"/>
</dbReference>
<dbReference type="Gene3D" id="2.60.40.2070">
    <property type="match status" value="1"/>
</dbReference>
<evidence type="ECO:0000313" key="4">
    <source>
        <dbReference type="Proteomes" id="UP000226420"/>
    </source>
</evidence>
<reference evidence="3 4" key="1">
    <citation type="submission" date="2016-10" db="EMBL/GenBank/DDBJ databases">
        <authorList>
            <person name="Varghese N."/>
            <person name="Submissions S."/>
        </authorList>
    </citation>
    <scope>NUCLEOTIDE SEQUENCE [LARGE SCALE GENOMIC DNA]</scope>
    <source>
        <strain evidence="3 4">DSM 5563</strain>
    </source>
</reference>
<dbReference type="GO" id="GO:0009279">
    <property type="term" value="C:cell outer membrane"/>
    <property type="evidence" value="ECO:0007669"/>
    <property type="project" value="TreeGrafter"/>
</dbReference>
<evidence type="ECO:0000313" key="3">
    <source>
        <dbReference type="EMBL" id="SFC87015.1"/>
    </source>
</evidence>
<comment type="caution">
    <text evidence="3">The sequence shown here is derived from an EMBL/GenBank/DDBJ whole genome shotgun (WGS) entry which is preliminary data.</text>
</comment>
<dbReference type="Proteomes" id="UP000226420">
    <property type="component" value="Unassembled WGS sequence"/>
</dbReference>
<dbReference type="GO" id="GO:0015473">
    <property type="term" value="F:fimbrial usher porin activity"/>
    <property type="evidence" value="ECO:0007669"/>
    <property type="project" value="InterPro"/>
</dbReference>
<sequence>MNSGNGLSFIGLSRFILSSGMATRLTFLLVLISSATHASDNKHLPPSPAKTTSAMTEKVDLPPQPVAENDALPEMSLMLEMVINGRPTNQVVPVTYRNDHYYLSAESFNRLELPIKIADVPEVEVDTLKGLNVSYESATQQLLISIPSDLLPKQHISDYRTTEFTPAESALGLLFNYDIYANHSTGKTQTDYTSAYTEQRLLGAFGILSNTGVYNHNIRSDNNGPTDNRYLRYDTKWYYTDEQRMLKYSVGDIITGSLPWSTSVRLGGLQVSRNFSARPDLITYPLPQFAGQAAVPSAVDVYIDSYKYSSTNVNPGPFAIETMPYINGAGDATVVVTDPLGRQVNTSVPFYVSSDLLKQGLFDFSASVGKIRNNYGVKNFDYDNSAGNGTLRYGLTNWMTLEGRVEGASALKVEGAGANIMLGSFGVLSASYSTSQAKAGAFKPVNDPVFSDGSHPQPVSNSKKENGNQKSIGYSYNQRYFNIHAQRVMRDEEYGDLSSYKSSYRLNKQTDQITGSTSLGQIGTLGVGYFDIHNFDNSRLRLLNLSYNTTLFGNNSLYASINREIGTSGYSAQLIINIPLGDMGSASVTSSRDEHNNWSHQASYSRSAPTDGGLGWNVSYAQKPSGQSDYKQAGLDFSGRKMRIQGGVYGSDDYTYWGELSGSLVAIKQNVYASRAINDAFALVSTTGYADIPVKYENQSLGKTDSNGYLLIPTVTSYTNGKYEIDPLNLPANIKVSEVEKYRSIQQGGGAVIEFPVSKIIPATLTLVDTNGVPIPRGSIIYLNGKNNVSYVGWDGDSYLENLSQENQLVVQRADNNKQCQAHFSLPKPLPKGVLALNTIVCSGEQ</sequence>
<evidence type="ECO:0000256" key="1">
    <source>
        <dbReference type="SAM" id="MobiDB-lite"/>
    </source>
</evidence>
<dbReference type="InterPro" id="IPR042186">
    <property type="entry name" value="FimD_plug_dom"/>
</dbReference>
<dbReference type="RefSeq" id="WP_248296100.1">
    <property type="nucleotide sequence ID" value="NZ_FOLW01000005.1"/>
</dbReference>
<dbReference type="Pfam" id="PF00577">
    <property type="entry name" value="Usher"/>
    <property type="match status" value="1"/>
</dbReference>
<accession>A0AAJ4WAS4</accession>
<feature type="domain" description="PapC-like C-terminal" evidence="2">
    <location>
        <begin position="765"/>
        <end position="828"/>
    </location>
</feature>
<dbReference type="InterPro" id="IPR043142">
    <property type="entry name" value="PapC-like_C_sf"/>
</dbReference>
<dbReference type="Gene3D" id="2.60.40.2610">
    <property type="entry name" value="Outer membrane usher protein FimD, plug domain"/>
    <property type="match status" value="1"/>
</dbReference>
<protein>
    <submittedName>
        <fullName evidence="3">Outer membrane usher protein</fullName>
    </submittedName>
</protein>
<dbReference type="Gene3D" id="2.60.40.3110">
    <property type="match status" value="1"/>
</dbReference>
<organism evidence="3 4">
    <name type="scientific">Pragia fontium DSM 5563 = ATCC 49100</name>
    <dbReference type="NCBI Taxonomy" id="1122977"/>
    <lineage>
        <taxon>Bacteria</taxon>
        <taxon>Pseudomonadati</taxon>
        <taxon>Pseudomonadota</taxon>
        <taxon>Gammaproteobacteria</taxon>
        <taxon>Enterobacterales</taxon>
        <taxon>Budviciaceae</taxon>
        <taxon>Pragia</taxon>
    </lineage>
</organism>
<name>A0AAJ4WAS4_9GAMM</name>
<dbReference type="PANTHER" id="PTHR30451:SF5">
    <property type="entry name" value="SLR0019 PROTEIN"/>
    <property type="match status" value="1"/>
</dbReference>
<dbReference type="EMBL" id="FOLW01000005">
    <property type="protein sequence ID" value="SFC87015.1"/>
    <property type="molecule type" value="Genomic_DNA"/>
</dbReference>